<dbReference type="EMBL" id="MFZH01000024">
    <property type="protein sequence ID" value="OGK18832.1"/>
    <property type="molecule type" value="Genomic_DNA"/>
</dbReference>
<dbReference type="AlphaFoldDB" id="A0A1F7GJT1"/>
<sequence>MSMRIKVLSKNCFRVISISTLIVAALIGPTSVRAAANSQSCPVSSSCIVGEFLYDDAYVPITNATCSITSHYPDGSMYFNAQALTGTSDGWYGHNFTTSSTEGMYRSQICCTAGTEYLCIDKSFTVVAQSTQSSAPSTNDIASAVWGYSGRTLTGFNSLISDIWSSTARTLTGAGLTSGSIATIEKTTNETRLLLEKQVNKPTVKSFIEEEPKLQAKLDATKENAKNIYFTTAQIQKNVKKLQSKWANISTTSRLEQINTLAGLIGNTTDNSAKKTLFGMNKWFISRWNFSSGKLSTTYITDLYTQIKNTQQSLISGNKNTTVFPVQAMISANLLRDSIGDVADDEMDATLFGEISEINQYHADLETYSQKLVTIQKDWKKLDTTKKQKLVVEYNRDILALNRIPQIGAIQGITTSVTTDKQLRNSFLSLLGLVKANKRHLAQNPETSFASTWLELGSIVFKTLVTNPSTLITQTTEVKYYLPKEVKKQSIISMDKELTLKFDEQKGQYYVIGEFELEPGESKTVSVSTSDIWSIVDDELKSLKAQASALLKPLEKTPYFAQGVTLQSDIEVALDKIKLNQERAETPEEKLFTYSESEIELKSVKTKIDTLKDLASQVSSSSTLLGFVGATQSLAVWGLIIIMSAGFVFLTLYMRKLSNVPGETQKIPKSKKKKAVIAEVKVPLSNKLRVNLHVVVFVLLYGASVSLFSVYATSKLVSNQNNGLNAQVLGTQTQSSPLCPSSK</sequence>
<keyword evidence="2" id="KW-0732">Signal</keyword>
<dbReference type="Proteomes" id="UP000176850">
    <property type="component" value="Unassembled WGS sequence"/>
</dbReference>
<feature type="transmembrane region" description="Helical" evidence="1">
    <location>
        <begin position="634"/>
        <end position="653"/>
    </location>
</feature>
<feature type="chain" id="PRO_5009529189" evidence="2">
    <location>
        <begin position="35"/>
        <end position="743"/>
    </location>
</feature>
<keyword evidence="1" id="KW-1133">Transmembrane helix</keyword>
<name>A0A1F7GJT1_9BACT</name>
<evidence type="ECO:0000256" key="2">
    <source>
        <dbReference type="SAM" id="SignalP"/>
    </source>
</evidence>
<keyword evidence="1" id="KW-0472">Membrane</keyword>
<keyword evidence="1" id="KW-0812">Transmembrane</keyword>
<feature type="signal peptide" evidence="2">
    <location>
        <begin position="1"/>
        <end position="34"/>
    </location>
</feature>
<accession>A0A1F7GJT1</accession>
<evidence type="ECO:0000313" key="4">
    <source>
        <dbReference type="Proteomes" id="UP000176850"/>
    </source>
</evidence>
<evidence type="ECO:0000313" key="3">
    <source>
        <dbReference type="EMBL" id="OGK18832.1"/>
    </source>
</evidence>
<proteinExistence type="predicted"/>
<comment type="caution">
    <text evidence="3">The sequence shown here is derived from an EMBL/GenBank/DDBJ whole genome shotgun (WGS) entry which is preliminary data.</text>
</comment>
<feature type="transmembrane region" description="Helical" evidence="1">
    <location>
        <begin position="690"/>
        <end position="712"/>
    </location>
</feature>
<protein>
    <submittedName>
        <fullName evidence="3">Uncharacterized protein</fullName>
    </submittedName>
</protein>
<organism evidence="3 4">
    <name type="scientific">Candidatus Roizmanbacteria bacterium RIFCSPHIGHO2_01_FULL_39_24</name>
    <dbReference type="NCBI Taxonomy" id="1802032"/>
    <lineage>
        <taxon>Bacteria</taxon>
        <taxon>Candidatus Roizmaniibacteriota</taxon>
    </lineage>
</organism>
<reference evidence="3 4" key="1">
    <citation type="journal article" date="2016" name="Nat. Commun.">
        <title>Thousands of microbial genomes shed light on interconnected biogeochemical processes in an aquifer system.</title>
        <authorList>
            <person name="Anantharaman K."/>
            <person name="Brown C.T."/>
            <person name="Hug L.A."/>
            <person name="Sharon I."/>
            <person name="Castelle C.J."/>
            <person name="Probst A.J."/>
            <person name="Thomas B.C."/>
            <person name="Singh A."/>
            <person name="Wilkins M.J."/>
            <person name="Karaoz U."/>
            <person name="Brodie E.L."/>
            <person name="Williams K.H."/>
            <person name="Hubbard S.S."/>
            <person name="Banfield J.F."/>
        </authorList>
    </citation>
    <scope>NUCLEOTIDE SEQUENCE [LARGE SCALE GENOMIC DNA]</scope>
</reference>
<evidence type="ECO:0000256" key="1">
    <source>
        <dbReference type="SAM" id="Phobius"/>
    </source>
</evidence>
<gene>
    <name evidence="3" type="ORF">A2799_02120</name>
</gene>